<evidence type="ECO:0000313" key="1">
    <source>
        <dbReference type="EMBL" id="KAJ3493214.1"/>
    </source>
</evidence>
<dbReference type="Proteomes" id="UP001148786">
    <property type="component" value="Unassembled WGS sequence"/>
</dbReference>
<proteinExistence type="predicted"/>
<dbReference type="Gene3D" id="3.80.10.10">
    <property type="entry name" value="Ribonuclease Inhibitor"/>
    <property type="match status" value="1"/>
</dbReference>
<evidence type="ECO:0000313" key="2">
    <source>
        <dbReference type="Proteomes" id="UP001148786"/>
    </source>
</evidence>
<protein>
    <recommendedName>
        <fullName evidence="3">F-box domain-containing protein</fullName>
    </recommendedName>
</protein>
<dbReference type="EMBL" id="JANKHO010002310">
    <property type="protein sequence ID" value="KAJ3493214.1"/>
    <property type="molecule type" value="Genomic_DNA"/>
</dbReference>
<organism evidence="1 2">
    <name type="scientific">Agrocybe chaxingu</name>
    <dbReference type="NCBI Taxonomy" id="84603"/>
    <lineage>
        <taxon>Eukaryota</taxon>
        <taxon>Fungi</taxon>
        <taxon>Dikarya</taxon>
        <taxon>Basidiomycota</taxon>
        <taxon>Agaricomycotina</taxon>
        <taxon>Agaricomycetes</taxon>
        <taxon>Agaricomycetidae</taxon>
        <taxon>Agaricales</taxon>
        <taxon>Agaricineae</taxon>
        <taxon>Strophariaceae</taxon>
        <taxon>Agrocybe</taxon>
    </lineage>
</organism>
<dbReference type="InterPro" id="IPR032675">
    <property type="entry name" value="LRR_dom_sf"/>
</dbReference>
<accession>A0A9W8JPZ0</accession>
<evidence type="ECO:0008006" key="3">
    <source>
        <dbReference type="Google" id="ProtNLM"/>
    </source>
</evidence>
<gene>
    <name evidence="1" type="ORF">NLJ89_g11071</name>
</gene>
<dbReference type="SUPFAM" id="SSF52047">
    <property type="entry name" value="RNI-like"/>
    <property type="match status" value="1"/>
</dbReference>
<reference evidence="1" key="1">
    <citation type="submission" date="2022-07" db="EMBL/GenBank/DDBJ databases">
        <title>Genome Sequence of Agrocybe chaxingu.</title>
        <authorList>
            <person name="Buettner E."/>
        </authorList>
    </citation>
    <scope>NUCLEOTIDE SEQUENCE</scope>
    <source>
        <strain evidence="1">MP-N11</strain>
    </source>
</reference>
<dbReference type="AlphaFoldDB" id="A0A9W8JPZ0"/>
<comment type="caution">
    <text evidence="1">The sequence shown here is derived from an EMBL/GenBank/DDBJ whole genome shotgun (WGS) entry which is preliminary data.</text>
</comment>
<name>A0A9W8JPZ0_9AGAR</name>
<keyword evidence="2" id="KW-1185">Reference proteome</keyword>
<sequence length="452" mass="50333">MEPMQRNIHAHRSHPLAIAELVLEVVSLSRRKDLLSLALVCKGSKLPALYVLWQHLGSPSPWFSLVPAFAPTSSAKWALVRPPTEAEWLLLDRYAGVIRSFHSLFSSNPLRPHKIDIDPLIFDQLQACRPRSPLFPQMRSVTVPAIGGRLLKEISAILSPLIEHATLSITDPACSYVEELFKNSSQLKRLCLSGQISSSSLLVLSKFSDIEHLSLDFAHKVTLNVHECQQAALQSTHLPPSLKSLELRSVDHFEFTFLSILSPRSSLTRLYISASSSFIARNLKVTSGLRDVTLEFTDAVMVEDDVVSAFQALKVGSADTLTHIEFTSLGSDLFQKLIHPLLDFPHIESFVMHEHEPHNLDVDAQCLETIVNSWPQLDRFILPVWWGGVNVLAPADLRILARLPNLRCLLLPIGLGTHIGELPLCSAPSSLASHMSLVDYYLTHYFPDGLPQ</sequence>